<dbReference type="RefSeq" id="WP_166237177.1">
    <property type="nucleotide sequence ID" value="NZ_JAAJBV010000008.1"/>
</dbReference>
<dbReference type="Proteomes" id="UP000761423">
    <property type="component" value="Unassembled WGS sequence"/>
</dbReference>
<comment type="caution">
    <text evidence="1">The sequence shown here is derived from an EMBL/GenBank/DDBJ whole genome shotgun (WGS) entry which is preliminary data.</text>
</comment>
<accession>A0ABX0ID71</accession>
<name>A0ABX0ID71_9FLAO</name>
<evidence type="ECO:0000313" key="1">
    <source>
        <dbReference type="EMBL" id="NHM05153.1"/>
    </source>
</evidence>
<proteinExistence type="predicted"/>
<sequence length="199" mass="23357">MKISIYNIIISSFIFSIFTSCIDKSNRQNQENKKVDKSIILEYKSQIGEYSGKEYFGTKSLYVKKISSPKKTTYVYRYEYYSRIDSLVFFNDSVKMNNENLLLLDNKFIKFKGKEIEIKKYQYTLDHPSNYFIVDSIGIIMEYGATHPSGTVTRQYSPDKYKELCNKIISDSTFYSLKFDFDHMKKMITKTATNSGLKQ</sequence>
<protein>
    <recommendedName>
        <fullName evidence="3">Lipoprotein</fullName>
    </recommendedName>
</protein>
<evidence type="ECO:0000313" key="2">
    <source>
        <dbReference type="Proteomes" id="UP000761423"/>
    </source>
</evidence>
<reference evidence="1 2" key="1">
    <citation type="submission" date="2020-02" db="EMBL/GenBank/DDBJ databases">
        <authorList>
            <person name="Chen W.-M."/>
        </authorList>
    </citation>
    <scope>NUCLEOTIDE SEQUENCE [LARGE SCALE GENOMIC DNA]</scope>
    <source>
        <strain evidence="1 2">TWA-26</strain>
    </source>
</reference>
<dbReference type="PROSITE" id="PS51257">
    <property type="entry name" value="PROKAR_LIPOPROTEIN"/>
    <property type="match status" value="1"/>
</dbReference>
<gene>
    <name evidence="1" type="ORF">G4L40_10595</name>
</gene>
<organism evidence="1 2">
    <name type="scientific">Flavobacterium celericrescens</name>
    <dbReference type="NCBI Taxonomy" id="2709780"/>
    <lineage>
        <taxon>Bacteria</taxon>
        <taxon>Pseudomonadati</taxon>
        <taxon>Bacteroidota</taxon>
        <taxon>Flavobacteriia</taxon>
        <taxon>Flavobacteriales</taxon>
        <taxon>Flavobacteriaceae</taxon>
        <taxon>Flavobacterium</taxon>
    </lineage>
</organism>
<dbReference type="EMBL" id="JAAJBV010000008">
    <property type="protein sequence ID" value="NHM05153.1"/>
    <property type="molecule type" value="Genomic_DNA"/>
</dbReference>
<keyword evidence="2" id="KW-1185">Reference proteome</keyword>
<evidence type="ECO:0008006" key="3">
    <source>
        <dbReference type="Google" id="ProtNLM"/>
    </source>
</evidence>